<dbReference type="CDD" id="cd01029">
    <property type="entry name" value="TOPRIM_primases"/>
    <property type="match status" value="1"/>
</dbReference>
<dbReference type="Gene3D" id="2.20.25.180">
    <property type="match status" value="1"/>
</dbReference>
<dbReference type="RefSeq" id="WP_086047357.1">
    <property type="nucleotide sequence ID" value="NZ_CP017890.1"/>
</dbReference>
<dbReference type="SMART" id="SM00778">
    <property type="entry name" value="Prim_Zn_Ribbon"/>
    <property type="match status" value="1"/>
</dbReference>
<accession>A0A1W6TIG9</accession>
<dbReference type="GO" id="GO:0006260">
    <property type="term" value="P:DNA replication"/>
    <property type="evidence" value="ECO:0007669"/>
    <property type="project" value="InterPro"/>
</dbReference>
<evidence type="ECO:0000313" key="2">
    <source>
        <dbReference type="EMBL" id="ARP20686.1"/>
    </source>
</evidence>
<reference evidence="2" key="1">
    <citation type="submission" date="2016-10" db="EMBL/GenBank/DDBJ databases">
        <title>The High Quality Genome of Vibrio alginolyticus K01M1.</title>
        <authorList>
            <person name="Wendling C."/>
            <person name="Chibani C.M."/>
            <person name="Hertel R."/>
            <person name="Sproer C."/>
            <person name="Bunk B."/>
            <person name="Overmann J."/>
            <person name="Roth O."/>
            <person name="Liesegang H."/>
        </authorList>
    </citation>
    <scope>NUCLEOTIDE SEQUENCE</scope>
    <source>
        <strain evidence="2">K05K4</strain>
    </source>
</reference>
<dbReference type="InterPro" id="IPR013237">
    <property type="entry name" value="Phage_T7_Gp4_N"/>
</dbReference>
<dbReference type="SMART" id="SM00493">
    <property type="entry name" value="TOPRIM"/>
    <property type="match status" value="1"/>
</dbReference>
<dbReference type="Gene3D" id="3.40.50.300">
    <property type="entry name" value="P-loop containing nucleotide triphosphate hydrolases"/>
    <property type="match status" value="1"/>
</dbReference>
<sequence>MHDEESVLLARGLPCDDCGSSDARAEYSDGHSYCYACPPEAAYKRGNGKPMSSSASNVVTSDFKPLRGEYRALPKRAISEETAKRFGYRVGEAWHPEHKRVEIAHICDVKTEDGKYIAQKCRFADKAFSVNGKISKGTLIGMHLFSGGRRLVISEGEIDMMSISQMQGNKYPVVSLPNGVQSAKTHLLACIDYLKKFEEVVLAFDMDDVGQDSAQKAAEALAGVVNIKIAKYELKDANEMLLAGKTSEMVQALWNAEVYTPDGLLDVDDILETLFEDDNEQGLPWKHKGMNRTSNGRFYGEVHTLGAGTGLGKTTLLLEQADYDVTVLKQKVGLFMVENDPKEVLRSICGKHDGRLYHVRNTEDYTMHEAIRQTAQLYRGDLYIYDNWGLCEWDAIKAKIVYLVSLGFRVFYVDHLTALATGAEKDEKAEIERIMADIASLAQRHQILIHLVSHLSTPEKGSHEEGARVAIKHFKGSRSIGFWSHAMYGLERNQQAESLEERLITTVRQLKRRGFGSGVGGVTRLRYVAEQDKSYEMHGDEPSFKDHEKEQF</sequence>
<dbReference type="PROSITE" id="PS51199">
    <property type="entry name" value="SF4_HELICASE"/>
    <property type="match status" value="1"/>
</dbReference>
<dbReference type="GO" id="GO:0003697">
    <property type="term" value="F:single-stranded DNA binding"/>
    <property type="evidence" value="ECO:0007669"/>
    <property type="project" value="InterPro"/>
</dbReference>
<organism evidence="2">
    <name type="scientific">Vibrio alginolyticus</name>
    <dbReference type="NCBI Taxonomy" id="663"/>
    <lineage>
        <taxon>Bacteria</taxon>
        <taxon>Pseudomonadati</taxon>
        <taxon>Pseudomonadota</taxon>
        <taxon>Gammaproteobacteria</taxon>
        <taxon>Vibrionales</taxon>
        <taxon>Vibrionaceae</taxon>
        <taxon>Vibrio</taxon>
    </lineage>
</organism>
<dbReference type="SUPFAM" id="SSF52540">
    <property type="entry name" value="P-loop containing nucleoside triphosphate hydrolases"/>
    <property type="match status" value="1"/>
</dbReference>
<dbReference type="InterPro" id="IPR027417">
    <property type="entry name" value="P-loop_NTPase"/>
</dbReference>
<dbReference type="InterPro" id="IPR034154">
    <property type="entry name" value="TOPRIM_DnaG/twinkle"/>
</dbReference>
<dbReference type="GO" id="GO:0005524">
    <property type="term" value="F:ATP binding"/>
    <property type="evidence" value="ECO:0007669"/>
    <property type="project" value="InterPro"/>
</dbReference>
<dbReference type="EMBL" id="CP017903">
    <property type="protein sequence ID" value="ARP20686.1"/>
    <property type="molecule type" value="Genomic_DNA"/>
</dbReference>
<dbReference type="Gene3D" id="3.40.1360.10">
    <property type="match status" value="1"/>
</dbReference>
<dbReference type="Pfam" id="PF21268">
    <property type="entry name" value="Helic-prim_T7_N"/>
    <property type="match status" value="1"/>
</dbReference>
<dbReference type="GO" id="GO:0043139">
    <property type="term" value="F:5'-3' DNA helicase activity"/>
    <property type="evidence" value="ECO:0007669"/>
    <property type="project" value="InterPro"/>
</dbReference>
<feature type="domain" description="SF4 helicase" evidence="1">
    <location>
        <begin position="276"/>
        <end position="541"/>
    </location>
</feature>
<dbReference type="GO" id="GO:0008270">
    <property type="term" value="F:zinc ion binding"/>
    <property type="evidence" value="ECO:0007669"/>
    <property type="project" value="InterPro"/>
</dbReference>
<dbReference type="InterPro" id="IPR027032">
    <property type="entry name" value="Twinkle-like"/>
</dbReference>
<dbReference type="InterPro" id="IPR007694">
    <property type="entry name" value="DNA_helicase_DnaB-like_C"/>
</dbReference>
<dbReference type="InterPro" id="IPR006171">
    <property type="entry name" value="TOPRIM_dom"/>
</dbReference>
<dbReference type="SUPFAM" id="SSF57783">
    <property type="entry name" value="Zinc beta-ribbon"/>
    <property type="match status" value="1"/>
</dbReference>
<evidence type="ECO:0000259" key="1">
    <source>
        <dbReference type="PROSITE" id="PS51199"/>
    </source>
</evidence>
<protein>
    <submittedName>
        <fullName evidence="2">Toprim domain protein</fullName>
    </submittedName>
</protein>
<proteinExistence type="predicted"/>
<dbReference type="PANTHER" id="PTHR12873:SF0">
    <property type="entry name" value="TWINKLE MTDNA HELICASE"/>
    <property type="match status" value="1"/>
</dbReference>
<dbReference type="Pfam" id="PF03796">
    <property type="entry name" value="DnaB_C"/>
    <property type="match status" value="1"/>
</dbReference>
<dbReference type="CDD" id="cd19483">
    <property type="entry name" value="RecA-like_Gp4D_helicase"/>
    <property type="match status" value="1"/>
</dbReference>
<dbReference type="Pfam" id="PF13155">
    <property type="entry name" value="Toprim_2"/>
    <property type="match status" value="1"/>
</dbReference>
<name>A0A1W6TIG9_VIBAL</name>
<dbReference type="Gene3D" id="2.20.25.10">
    <property type="match status" value="1"/>
</dbReference>
<dbReference type="AlphaFoldDB" id="A0A1W6TIG9"/>
<dbReference type="PANTHER" id="PTHR12873">
    <property type="entry name" value="T7-LIKE MITOCHONDRIAL DNA HELICASE"/>
    <property type="match status" value="1"/>
</dbReference>
<gene>
    <name evidence="2" type="ORF">K05K4_39620</name>
</gene>
<dbReference type="SUPFAM" id="SSF56731">
    <property type="entry name" value="DNA primase core"/>
    <property type="match status" value="1"/>
</dbReference>
<dbReference type="InterPro" id="IPR048774">
    <property type="entry name" value="Helic-prim_T7_N"/>
</dbReference>